<protein>
    <recommendedName>
        <fullName evidence="1">DUF5753 domain-containing protein</fullName>
    </recommendedName>
</protein>
<reference evidence="3" key="1">
    <citation type="journal article" date="2019" name="Int. J. Syst. Evol. Microbiol.">
        <title>The Global Catalogue of Microorganisms (GCM) 10K type strain sequencing project: providing services to taxonomists for standard genome sequencing and annotation.</title>
        <authorList>
            <consortium name="The Broad Institute Genomics Platform"/>
            <consortium name="The Broad Institute Genome Sequencing Center for Infectious Disease"/>
            <person name="Wu L."/>
            <person name="Ma J."/>
        </authorList>
    </citation>
    <scope>NUCLEOTIDE SEQUENCE [LARGE SCALE GENOMIC DNA]</scope>
    <source>
        <strain evidence="3">JCM 7356</strain>
    </source>
</reference>
<name>A0ABP5QY57_9ACTN</name>
<feature type="domain" description="DUF5753" evidence="1">
    <location>
        <begin position="7"/>
        <end position="157"/>
    </location>
</feature>
<accession>A0ABP5QY57</accession>
<sequence length="170" mass="18476">MIRGHLTADYAYAVLRSGSPRDAVEKIDEKLAARIERQDILKRPVPPHLWLILDEAVLRRPVDGPEVMKAQLDHVLSVAQRPNVVVQVLPFASGAHPAMGGSLTILTLANGTEAAYMEGSHTGHLEEDAEAVRGFRLSYDLIKASALPPDESTAVIKTAMEDYARCASPT</sequence>
<gene>
    <name evidence="2" type="ORF">GCM10010430_31550</name>
</gene>
<evidence type="ECO:0000313" key="3">
    <source>
        <dbReference type="Proteomes" id="UP001500305"/>
    </source>
</evidence>
<comment type="caution">
    <text evidence="2">The sequence shown here is derived from an EMBL/GenBank/DDBJ whole genome shotgun (WGS) entry which is preliminary data.</text>
</comment>
<proteinExistence type="predicted"/>
<dbReference type="EMBL" id="BAAATR010000012">
    <property type="protein sequence ID" value="GAA2247131.1"/>
    <property type="molecule type" value="Genomic_DNA"/>
</dbReference>
<evidence type="ECO:0000259" key="1">
    <source>
        <dbReference type="Pfam" id="PF19054"/>
    </source>
</evidence>
<organism evidence="2 3">
    <name type="scientific">Kitasatospora cystarginea</name>
    <dbReference type="NCBI Taxonomy" id="58350"/>
    <lineage>
        <taxon>Bacteria</taxon>
        <taxon>Bacillati</taxon>
        <taxon>Actinomycetota</taxon>
        <taxon>Actinomycetes</taxon>
        <taxon>Kitasatosporales</taxon>
        <taxon>Streptomycetaceae</taxon>
        <taxon>Kitasatospora</taxon>
    </lineage>
</organism>
<dbReference type="Proteomes" id="UP001500305">
    <property type="component" value="Unassembled WGS sequence"/>
</dbReference>
<dbReference type="Pfam" id="PF19054">
    <property type="entry name" value="DUF5753"/>
    <property type="match status" value="1"/>
</dbReference>
<dbReference type="InterPro" id="IPR043917">
    <property type="entry name" value="DUF5753"/>
</dbReference>
<keyword evidence="3" id="KW-1185">Reference proteome</keyword>
<evidence type="ECO:0000313" key="2">
    <source>
        <dbReference type="EMBL" id="GAA2247131.1"/>
    </source>
</evidence>
<dbReference type="RefSeq" id="WP_344637003.1">
    <property type="nucleotide sequence ID" value="NZ_BAAATR010000012.1"/>
</dbReference>